<evidence type="ECO:0000256" key="1">
    <source>
        <dbReference type="ARBA" id="ARBA00022605"/>
    </source>
</evidence>
<dbReference type="NCBIfam" id="NF003558">
    <property type="entry name" value="PRK05231.1"/>
    <property type="match status" value="1"/>
</dbReference>
<dbReference type="EMBL" id="APND01000003">
    <property type="protein sequence ID" value="MES1929807.1"/>
    <property type="molecule type" value="Genomic_DNA"/>
</dbReference>
<name>A0ABV2B1P0_9GAMM</name>
<evidence type="ECO:0000256" key="7">
    <source>
        <dbReference type="ARBA" id="ARBA00038240"/>
    </source>
</evidence>
<keyword evidence="6 8" id="KW-0067">ATP-binding</keyword>
<evidence type="ECO:0000259" key="10">
    <source>
        <dbReference type="Pfam" id="PF01636"/>
    </source>
</evidence>
<dbReference type="HAMAP" id="MF_00301">
    <property type="entry name" value="Homoser_kinase_2"/>
    <property type="match status" value="1"/>
</dbReference>
<organism evidence="11 12">
    <name type="scientific">Salinisphaera dokdonensis CL-ES53</name>
    <dbReference type="NCBI Taxonomy" id="1304272"/>
    <lineage>
        <taxon>Bacteria</taxon>
        <taxon>Pseudomonadati</taxon>
        <taxon>Pseudomonadota</taxon>
        <taxon>Gammaproteobacteria</taxon>
        <taxon>Salinisphaerales</taxon>
        <taxon>Salinisphaeraceae</taxon>
        <taxon>Salinisphaera</taxon>
    </lineage>
</organism>
<evidence type="ECO:0000256" key="3">
    <source>
        <dbReference type="ARBA" id="ARBA00022697"/>
    </source>
</evidence>
<evidence type="ECO:0000313" key="11">
    <source>
        <dbReference type="EMBL" id="MES1929807.1"/>
    </source>
</evidence>
<dbReference type="RefSeq" id="WP_353111389.1">
    <property type="nucleotide sequence ID" value="NZ_APND01000003.1"/>
</dbReference>
<evidence type="ECO:0000256" key="9">
    <source>
        <dbReference type="NCBIfam" id="TIGR00938"/>
    </source>
</evidence>
<keyword evidence="3 8" id="KW-0791">Threonine biosynthesis</keyword>
<protein>
    <recommendedName>
        <fullName evidence="8 9">Homoserine kinase</fullName>
        <shortName evidence="8">HK</shortName>
        <shortName evidence="8">HSK</shortName>
        <ecNumber evidence="8 9">2.7.1.39</ecNumber>
    </recommendedName>
</protein>
<dbReference type="GO" id="GO:0004413">
    <property type="term" value="F:homoserine kinase activity"/>
    <property type="evidence" value="ECO:0007669"/>
    <property type="project" value="UniProtKB-EC"/>
</dbReference>
<dbReference type="InterPro" id="IPR002575">
    <property type="entry name" value="Aminoglycoside_PTrfase"/>
</dbReference>
<evidence type="ECO:0000256" key="6">
    <source>
        <dbReference type="ARBA" id="ARBA00022840"/>
    </source>
</evidence>
<dbReference type="CDD" id="cd05153">
    <property type="entry name" value="HomoserineK_II"/>
    <property type="match status" value="1"/>
</dbReference>
<dbReference type="PANTHER" id="PTHR21064:SF6">
    <property type="entry name" value="AMINOGLYCOSIDE PHOSPHOTRANSFERASE DOMAIN-CONTAINING PROTEIN"/>
    <property type="match status" value="1"/>
</dbReference>
<dbReference type="Gene3D" id="3.30.200.20">
    <property type="entry name" value="Phosphorylase Kinase, domain 1"/>
    <property type="match status" value="1"/>
</dbReference>
<accession>A0ABV2B1P0</accession>
<dbReference type="NCBIfam" id="TIGR00938">
    <property type="entry name" value="thrB_alt"/>
    <property type="match status" value="1"/>
</dbReference>
<sequence>MSVYTRVTEDDLRHLLADYSVGELEDFRGISAGITNTNYFVDTTTGRWVLTLFEQMDNGSLPFFMQLMDHLAGHGVPGAHPLARNDGGFLSEVRDRPAALVYRLAGASVTEPQSRHCGSLGGVVAEMHRAVRSFGESQRNPRDLEWIAGARDRLSDRLDADTATLLDDEIAYQRECIDTVYAGLPEAVIHADMFRDNVLFDDERVSGVIDFYYACHDYLLFDLAVICNDWAFNDAGAYMPERWQAFMNAYDRRRALTDAEHAAWPAMLRAAALRFWASRLIDYHFPMDGDVTHIHDPSPFERLLRAHRDAAPALDGGIAARS</sequence>
<gene>
    <name evidence="8" type="primary">thrB</name>
    <name evidence="11" type="ORF">SADO_11134</name>
</gene>
<comment type="similarity">
    <text evidence="7 8">Belongs to the pseudomonas-type ThrB family.</text>
</comment>
<proteinExistence type="inferred from homology"/>
<keyword evidence="2 8" id="KW-0808">Transferase</keyword>
<evidence type="ECO:0000256" key="5">
    <source>
        <dbReference type="ARBA" id="ARBA00022777"/>
    </source>
</evidence>
<dbReference type="Proteomes" id="UP001460888">
    <property type="component" value="Unassembled WGS sequence"/>
</dbReference>
<dbReference type="InterPro" id="IPR011009">
    <property type="entry name" value="Kinase-like_dom_sf"/>
</dbReference>
<dbReference type="Gene3D" id="3.90.1200.10">
    <property type="match status" value="1"/>
</dbReference>
<keyword evidence="5 8" id="KW-0418">Kinase</keyword>
<dbReference type="SUPFAM" id="SSF56112">
    <property type="entry name" value="Protein kinase-like (PK-like)"/>
    <property type="match status" value="1"/>
</dbReference>
<comment type="caution">
    <text evidence="11">The sequence shown here is derived from an EMBL/GenBank/DDBJ whole genome shotgun (WGS) entry which is preliminary data.</text>
</comment>
<dbReference type="Pfam" id="PF01636">
    <property type="entry name" value="APH"/>
    <property type="match status" value="1"/>
</dbReference>
<dbReference type="InterPro" id="IPR005280">
    <property type="entry name" value="Homoserine_kinase_II"/>
</dbReference>
<feature type="domain" description="Aminoglycoside phosphotransferase" evidence="10">
    <location>
        <begin position="27"/>
        <end position="256"/>
    </location>
</feature>
<dbReference type="PANTHER" id="PTHR21064">
    <property type="entry name" value="AMINOGLYCOSIDE PHOSPHOTRANSFERASE DOMAIN-CONTAINING PROTEIN-RELATED"/>
    <property type="match status" value="1"/>
</dbReference>
<evidence type="ECO:0000313" key="12">
    <source>
        <dbReference type="Proteomes" id="UP001460888"/>
    </source>
</evidence>
<keyword evidence="1 8" id="KW-0028">Amino-acid biosynthesis</keyword>
<dbReference type="InterPro" id="IPR050249">
    <property type="entry name" value="Pseudomonas-type_ThrB"/>
</dbReference>
<keyword evidence="12" id="KW-1185">Reference proteome</keyword>
<reference evidence="11 12" key="1">
    <citation type="submission" date="2013-03" db="EMBL/GenBank/DDBJ databases">
        <title>Salinisphaera dokdonensis CL-ES53 Genome Sequencing.</title>
        <authorList>
            <person name="Li C."/>
            <person name="Lai Q."/>
            <person name="Shao Z."/>
        </authorList>
    </citation>
    <scope>NUCLEOTIDE SEQUENCE [LARGE SCALE GENOMIC DNA]</scope>
    <source>
        <strain evidence="11 12">CL-ES53</strain>
    </source>
</reference>
<comment type="pathway">
    <text evidence="8">Amino-acid biosynthesis; L-threonine biosynthesis; L-threonine from L-aspartate: step 4/5.</text>
</comment>
<evidence type="ECO:0000256" key="4">
    <source>
        <dbReference type="ARBA" id="ARBA00022741"/>
    </source>
</evidence>
<keyword evidence="4 8" id="KW-0547">Nucleotide-binding</keyword>
<dbReference type="EC" id="2.7.1.39" evidence="8 9"/>
<evidence type="ECO:0000256" key="8">
    <source>
        <dbReference type="HAMAP-Rule" id="MF_00301"/>
    </source>
</evidence>
<comment type="catalytic activity">
    <reaction evidence="8">
        <text>L-homoserine + ATP = O-phospho-L-homoserine + ADP + H(+)</text>
        <dbReference type="Rhea" id="RHEA:13985"/>
        <dbReference type="ChEBI" id="CHEBI:15378"/>
        <dbReference type="ChEBI" id="CHEBI:30616"/>
        <dbReference type="ChEBI" id="CHEBI:57476"/>
        <dbReference type="ChEBI" id="CHEBI:57590"/>
        <dbReference type="ChEBI" id="CHEBI:456216"/>
        <dbReference type="EC" id="2.7.1.39"/>
    </reaction>
</comment>
<evidence type="ECO:0000256" key="2">
    <source>
        <dbReference type="ARBA" id="ARBA00022679"/>
    </source>
</evidence>